<evidence type="ECO:0000313" key="1">
    <source>
        <dbReference type="EMBL" id="MBX34308.1"/>
    </source>
</evidence>
<organism evidence="1">
    <name type="scientific">Rhizophora mucronata</name>
    <name type="common">Asiatic mangrove</name>
    <dbReference type="NCBI Taxonomy" id="61149"/>
    <lineage>
        <taxon>Eukaryota</taxon>
        <taxon>Viridiplantae</taxon>
        <taxon>Streptophyta</taxon>
        <taxon>Embryophyta</taxon>
        <taxon>Tracheophyta</taxon>
        <taxon>Spermatophyta</taxon>
        <taxon>Magnoliopsida</taxon>
        <taxon>eudicotyledons</taxon>
        <taxon>Gunneridae</taxon>
        <taxon>Pentapetalae</taxon>
        <taxon>rosids</taxon>
        <taxon>fabids</taxon>
        <taxon>Malpighiales</taxon>
        <taxon>Rhizophoraceae</taxon>
        <taxon>Rhizophora</taxon>
    </lineage>
</organism>
<name>A0A2P2MVR6_RHIMU</name>
<sequence>MQKADNTVKPASRKSNHRLMGKIQSLLHSKWPNMTIFIKHRAEHGFALTIGTESVDLLFEKAVN</sequence>
<dbReference type="AlphaFoldDB" id="A0A2P2MVR6"/>
<accession>A0A2P2MVR6</accession>
<proteinExistence type="predicted"/>
<protein>
    <submittedName>
        <fullName evidence="1">Uncharacterized protein</fullName>
    </submittedName>
</protein>
<reference evidence="1" key="1">
    <citation type="submission" date="2018-02" db="EMBL/GenBank/DDBJ databases">
        <title>Rhizophora mucronata_Transcriptome.</title>
        <authorList>
            <person name="Meera S.P."/>
            <person name="Sreeshan A."/>
            <person name="Augustine A."/>
        </authorList>
    </citation>
    <scope>NUCLEOTIDE SEQUENCE</scope>
    <source>
        <tissue evidence="1">Leaf</tissue>
    </source>
</reference>
<dbReference type="EMBL" id="GGEC01053824">
    <property type="protein sequence ID" value="MBX34308.1"/>
    <property type="molecule type" value="Transcribed_RNA"/>
</dbReference>